<comment type="pathway">
    <text evidence="1">Porphyrin-containing compound metabolism; chlorophyll biosynthesis.</text>
</comment>
<evidence type="ECO:0000256" key="5">
    <source>
        <dbReference type="ARBA" id="ARBA00023171"/>
    </source>
</evidence>
<evidence type="ECO:0000256" key="6">
    <source>
        <dbReference type="ARBA" id="ARBA00024059"/>
    </source>
</evidence>
<comment type="caution">
    <text evidence="10">The sequence shown here is derived from an EMBL/GenBank/DDBJ whole genome shotgun (WGS) entry which is preliminary data.</text>
</comment>
<evidence type="ECO:0000256" key="2">
    <source>
        <dbReference type="ARBA" id="ARBA00022857"/>
    </source>
</evidence>
<dbReference type="RefSeq" id="WP_222825190.1">
    <property type="nucleotide sequence ID" value="NZ_JAHWXP010000003.1"/>
</dbReference>
<dbReference type="Pfam" id="PF13460">
    <property type="entry name" value="NAD_binding_10"/>
    <property type="match status" value="1"/>
</dbReference>
<dbReference type="InterPro" id="IPR016040">
    <property type="entry name" value="NAD(P)-bd_dom"/>
</dbReference>
<dbReference type="CDD" id="cd05243">
    <property type="entry name" value="SDR_a5"/>
    <property type="match status" value="1"/>
</dbReference>
<evidence type="ECO:0000256" key="3">
    <source>
        <dbReference type="ARBA" id="ARBA00022946"/>
    </source>
</evidence>
<keyword evidence="4" id="KW-0560">Oxidoreductase</keyword>
<evidence type="ECO:0000256" key="1">
    <source>
        <dbReference type="ARBA" id="ARBA00005173"/>
    </source>
</evidence>
<sequence length="331" mass="35661">MQADRTYGGRPRRVLVLGGTGTIGRATVRALVARGHEVVCLARRTSARSAPPHLSGAQLRACDVTDPASLARDGIRGERFDAVLSCLASRTGAPDDAWRIDHDAHLDALRQAQAAGIPHMILLSAICVQKPQLAFQKAKLAFEHSLIASGIDYSIVRPTAFFKSLSGQVERVRQGKPFVMFGDGTLTACKPISDGDLAAYLADCIDNPERRNRILPIGGPGPAITPRMQGEALFAMLGQPPRFKHVPVALLDAIVLMLGTMGRVVPSLRTKAELARIGRYYATESMLVLNPETGFYDAEATPSTGSETLFDYYAQLLSGEAQAERGEHAVF</sequence>
<keyword evidence="3" id="KW-0809">Transit peptide</keyword>
<gene>
    <name evidence="10" type="ORF">KYN89_11510</name>
</gene>
<dbReference type="PANTHER" id="PTHR47378">
    <property type="entry name" value="DIVINYL CHLOROPHYLLIDE A 8-VINYL-REDUCTASE, CHLOROPLASTIC"/>
    <property type="match status" value="1"/>
</dbReference>
<protein>
    <recommendedName>
        <fullName evidence="7">Divinyl chlorophyllide a 8-vinyl-reductase, chloroplastic</fullName>
        <ecNumber evidence="6">1.3.1.75</ecNumber>
    </recommendedName>
</protein>
<dbReference type="InterPro" id="IPR036291">
    <property type="entry name" value="NAD(P)-bd_dom_sf"/>
</dbReference>
<dbReference type="Proteomes" id="UP000759298">
    <property type="component" value="Unassembled WGS sequence"/>
</dbReference>
<proteinExistence type="predicted"/>
<evidence type="ECO:0000259" key="9">
    <source>
        <dbReference type="Pfam" id="PF13460"/>
    </source>
</evidence>
<evidence type="ECO:0000313" key="10">
    <source>
        <dbReference type="EMBL" id="MBY8337668.1"/>
    </source>
</evidence>
<feature type="domain" description="NAD(P)-binding" evidence="9">
    <location>
        <begin position="18"/>
        <end position="208"/>
    </location>
</feature>
<evidence type="ECO:0000313" key="11">
    <source>
        <dbReference type="Proteomes" id="UP000759298"/>
    </source>
</evidence>
<dbReference type="Gene3D" id="3.40.50.720">
    <property type="entry name" value="NAD(P)-binding Rossmann-like Domain"/>
    <property type="match status" value="1"/>
</dbReference>
<keyword evidence="5" id="KW-0149">Chlorophyll biosynthesis</keyword>
<dbReference type="PANTHER" id="PTHR47378:SF1">
    <property type="entry name" value="DIVINYL CHLOROPHYLLIDE A 8-VINYL-REDUCTASE, CHLOROPLASTIC"/>
    <property type="match status" value="1"/>
</dbReference>
<dbReference type="EC" id="1.3.1.75" evidence="6"/>
<accession>A0ABS7PF01</accession>
<evidence type="ECO:0000256" key="8">
    <source>
        <dbReference type="ARBA" id="ARBA00049498"/>
    </source>
</evidence>
<organism evidence="10 11">
    <name type="scientific">Alteriqipengyuania abyssalis</name>
    <dbReference type="NCBI Taxonomy" id="2860200"/>
    <lineage>
        <taxon>Bacteria</taxon>
        <taxon>Pseudomonadati</taxon>
        <taxon>Pseudomonadota</taxon>
        <taxon>Alphaproteobacteria</taxon>
        <taxon>Sphingomonadales</taxon>
        <taxon>Erythrobacteraceae</taxon>
        <taxon>Alteriqipengyuania</taxon>
    </lineage>
</organism>
<dbReference type="InterPro" id="IPR044201">
    <property type="entry name" value="DVR-like"/>
</dbReference>
<reference evidence="10 11" key="1">
    <citation type="submission" date="2021-07" db="EMBL/GenBank/DDBJ databases">
        <title>Alteriqipengyuania abyssalis NZ-12B nov, sp.nov isolated from deep sea sponge in pacific ocean.</title>
        <authorList>
            <person name="Tareen S."/>
            <person name="Wink J."/>
        </authorList>
    </citation>
    <scope>NUCLEOTIDE SEQUENCE [LARGE SCALE GENOMIC DNA]</scope>
    <source>
        <strain evidence="10 11">NZ-12B</strain>
    </source>
</reference>
<keyword evidence="11" id="KW-1185">Reference proteome</keyword>
<evidence type="ECO:0000256" key="7">
    <source>
        <dbReference type="ARBA" id="ARBA00024089"/>
    </source>
</evidence>
<evidence type="ECO:0000256" key="4">
    <source>
        <dbReference type="ARBA" id="ARBA00023002"/>
    </source>
</evidence>
<keyword evidence="2" id="KW-0521">NADP</keyword>
<comment type="catalytic activity">
    <reaction evidence="8">
        <text>protochlorophyllide a + NADP(+) = 3,8-divinyl protochlorophyllide a + NADPH + H(+)</text>
        <dbReference type="Rhea" id="RHEA:48884"/>
        <dbReference type="ChEBI" id="CHEBI:15378"/>
        <dbReference type="ChEBI" id="CHEBI:57783"/>
        <dbReference type="ChEBI" id="CHEBI:58349"/>
        <dbReference type="ChEBI" id="CHEBI:58632"/>
        <dbReference type="ChEBI" id="CHEBI:83350"/>
        <dbReference type="EC" id="1.3.1.75"/>
    </reaction>
</comment>
<dbReference type="SUPFAM" id="SSF51735">
    <property type="entry name" value="NAD(P)-binding Rossmann-fold domains"/>
    <property type="match status" value="1"/>
</dbReference>
<name>A0ABS7PF01_9SPHN</name>
<dbReference type="EMBL" id="JAHWXP010000003">
    <property type="protein sequence ID" value="MBY8337668.1"/>
    <property type="molecule type" value="Genomic_DNA"/>
</dbReference>